<evidence type="ECO:0000313" key="3">
    <source>
        <dbReference type="Proteomes" id="UP000234681"/>
    </source>
</evidence>
<name>A6K964_RAT</name>
<sequence>MGPGTEFGYFSKNKNNNNKHSKPWSQLCILQGFRLPSSSLSFTFIKITFNSF</sequence>
<organism evidence="2 3">
    <name type="scientific">Rattus norvegicus</name>
    <name type="common">Rat</name>
    <dbReference type="NCBI Taxonomy" id="10116"/>
    <lineage>
        <taxon>Eukaryota</taxon>
        <taxon>Metazoa</taxon>
        <taxon>Chordata</taxon>
        <taxon>Craniata</taxon>
        <taxon>Vertebrata</taxon>
        <taxon>Euteleostomi</taxon>
        <taxon>Mammalia</taxon>
        <taxon>Eutheria</taxon>
        <taxon>Euarchontoglires</taxon>
        <taxon>Glires</taxon>
        <taxon>Rodentia</taxon>
        <taxon>Myomorpha</taxon>
        <taxon>Muroidea</taxon>
        <taxon>Muridae</taxon>
        <taxon>Murinae</taxon>
        <taxon>Rattus</taxon>
    </lineage>
</organism>
<proteinExistence type="predicted"/>
<dbReference type="AlphaFoldDB" id="A6K964"/>
<evidence type="ECO:0000256" key="1">
    <source>
        <dbReference type="SAM" id="MobiDB-lite"/>
    </source>
</evidence>
<reference evidence="3" key="1">
    <citation type="submission" date="2005-09" db="EMBL/GenBank/DDBJ databases">
        <authorList>
            <person name="Mural R.J."/>
            <person name="Li P.W."/>
            <person name="Adams M.D."/>
            <person name="Amanatides P.G."/>
            <person name="Baden-Tillson H."/>
            <person name="Barnstead M."/>
            <person name="Chin S.H."/>
            <person name="Dew I."/>
            <person name="Evans C.A."/>
            <person name="Ferriera S."/>
            <person name="Flanigan M."/>
            <person name="Fosler C."/>
            <person name="Glodek A."/>
            <person name="Gu Z."/>
            <person name="Holt R.A."/>
            <person name="Jennings D."/>
            <person name="Kraft C.L."/>
            <person name="Lu F."/>
            <person name="Nguyen T."/>
            <person name="Nusskern D.R."/>
            <person name="Pfannkoch C.M."/>
            <person name="Sitter C."/>
            <person name="Sutton G.G."/>
            <person name="Venter J.C."/>
            <person name="Wang Z."/>
            <person name="Woodage T."/>
            <person name="Zheng X.H."/>
            <person name="Zhong F."/>
        </authorList>
    </citation>
    <scope>NUCLEOTIDE SEQUENCE [LARGE SCALE GENOMIC DNA]</scope>
    <source>
        <strain>BN</strain>
        <strain evidence="3">Sprague-Dawley</strain>
    </source>
</reference>
<dbReference type="Proteomes" id="UP000234681">
    <property type="component" value="Chromosome 7"/>
</dbReference>
<evidence type="ECO:0000313" key="2">
    <source>
        <dbReference type="EMBL" id="EDL89484.1"/>
    </source>
</evidence>
<dbReference type="EMBL" id="CH474029">
    <property type="protein sequence ID" value="EDL89484.1"/>
    <property type="molecule type" value="Genomic_DNA"/>
</dbReference>
<feature type="region of interest" description="Disordered" evidence="1">
    <location>
        <begin position="1"/>
        <end position="21"/>
    </location>
</feature>
<protein>
    <submittedName>
        <fullName evidence="2">RCG29381</fullName>
    </submittedName>
</protein>
<accession>A6K964</accession>
<gene>
    <name evidence="2" type="ORF">rCG_29381</name>
</gene>